<dbReference type="EMBL" id="MN557024">
    <property type="protein sequence ID" value="QHG11077.1"/>
    <property type="molecule type" value="Genomic_RNA"/>
</dbReference>
<evidence type="ECO:0000313" key="1">
    <source>
        <dbReference type="EMBL" id="QHG11077.1"/>
    </source>
</evidence>
<keyword evidence="2" id="KW-1185">Reference proteome</keyword>
<proteinExistence type="predicted"/>
<name>A0A6B9QQA1_9VIRU</name>
<dbReference type="KEGG" id="vg:80557567"/>
<dbReference type="Proteomes" id="UP000681011">
    <property type="component" value="Genome"/>
</dbReference>
<accession>A0A6B9QQA1</accession>
<organism evidence="1 2">
    <name type="scientific">Emaravirus camelliae</name>
    <dbReference type="NCBI Taxonomy" id="2843907"/>
    <lineage>
        <taxon>Viruses</taxon>
        <taxon>Riboviria</taxon>
        <taxon>Orthornavirae</taxon>
        <taxon>Negarnaviricota</taxon>
        <taxon>Polyploviricotina</taxon>
        <taxon>Bunyaviricetes</taxon>
        <taxon>Elliovirales</taxon>
        <taxon>Fimoviridae</taxon>
        <taxon>Emaravirus</taxon>
    </lineage>
</organism>
<sequence length="183" mass="21758">MPYRRYKNCKDLSELKNCMVNKNQCLTIYLKEFFSILEAINYTIYCKCCETPESESITLLVESKMRNIKYINDCCNRSINFINPNLKKLNIALNTKDNENLILNIISMNELNWLKNLFEVNKNNLNQYHKLVLRLAEKFLSGFDKSINIYLYLILRDKINSTEFNRTINVDTIIREDIFNNLN</sequence>
<protein>
    <submittedName>
        <fullName evidence="1">Uncharacterized protein</fullName>
    </submittedName>
</protein>
<reference evidence="1" key="1">
    <citation type="journal article" date="2019" name="J. ISSAAS">
        <title>A complex virome that includes two distinct emaraviruses is associated to virus-like symptoms in Camellia japonica.</title>
        <authorList>
            <person name="Peracchio C."/>
            <person name="Forgia M."/>
            <person name="Chiapello M."/>
            <person name="Vallino M."/>
            <person name="Turina M."/>
            <person name="Ciuffo M."/>
        </authorList>
    </citation>
    <scope>NUCLEOTIDE SEQUENCE</scope>
    <source>
        <strain evidence="1">CAMNGS2018</strain>
    </source>
</reference>
<evidence type="ECO:0000313" key="2">
    <source>
        <dbReference type="Proteomes" id="UP000681011"/>
    </source>
</evidence>
<dbReference type="GeneID" id="80557567"/>
<dbReference type="RefSeq" id="YP_010840108.1">
    <property type="nucleotide sequence ID" value="NC_078414.1"/>
</dbReference>